<gene>
    <name evidence="1" type="ORF">P5673_031471</name>
</gene>
<dbReference type="PANTHER" id="PTHR20956">
    <property type="entry name" value="HEH2P"/>
    <property type="match status" value="1"/>
</dbReference>
<protein>
    <recommendedName>
        <fullName evidence="3">FLYWCH-type domain-containing protein</fullName>
    </recommendedName>
</protein>
<evidence type="ECO:0008006" key="3">
    <source>
        <dbReference type="Google" id="ProtNLM"/>
    </source>
</evidence>
<dbReference type="SUPFAM" id="SSF57903">
    <property type="entry name" value="FYVE/PHD zinc finger"/>
    <property type="match status" value="1"/>
</dbReference>
<comment type="caution">
    <text evidence="1">The sequence shown here is derived from an EMBL/GenBank/DDBJ whole genome shotgun (WGS) entry which is preliminary data.</text>
</comment>
<dbReference type="AlphaFoldDB" id="A0AAD9USL7"/>
<reference evidence="1" key="1">
    <citation type="journal article" date="2023" name="G3 (Bethesda)">
        <title>Whole genome assembly and annotation of the endangered Caribbean coral Acropora cervicornis.</title>
        <authorList>
            <person name="Selwyn J.D."/>
            <person name="Vollmer S.V."/>
        </authorList>
    </citation>
    <scope>NUCLEOTIDE SEQUENCE</scope>
    <source>
        <strain evidence="1">K2</strain>
    </source>
</reference>
<dbReference type="Gene3D" id="2.20.25.240">
    <property type="match status" value="1"/>
</dbReference>
<evidence type="ECO:0000313" key="1">
    <source>
        <dbReference type="EMBL" id="KAK2548403.1"/>
    </source>
</evidence>
<evidence type="ECO:0000313" key="2">
    <source>
        <dbReference type="Proteomes" id="UP001249851"/>
    </source>
</evidence>
<dbReference type="EMBL" id="JARQWQ010000148">
    <property type="protein sequence ID" value="KAK2548403.1"/>
    <property type="molecule type" value="Genomic_DNA"/>
</dbReference>
<proteinExistence type="predicted"/>
<dbReference type="InterPro" id="IPR011011">
    <property type="entry name" value="Znf_FYVE_PHD"/>
</dbReference>
<dbReference type="Proteomes" id="UP001249851">
    <property type="component" value="Unassembled WGS sequence"/>
</dbReference>
<sequence length="484" mass="54606">MSSNGTSNDNCITCKQPVRLQCDGCQKLNHRTCNTGISRQAYCAAVQTETEIEWYCDSCALELSSFPGEPVAASSRLENIDSWESHLEQGSTVDSIHPPTIEISWGSHQFEGSTVGRKKTKTTNYWQCSVRPKGNPCRATVKEQDGSFISGRNTHNHQPQPGALLAAKIVTCVKQKALDNVFKPAIPIFEEVLMEELTTEPIAVLPNPSDIASAANRLRKSSGPEDSTDLEFELNKECLPENFLCADVHAGNKWHLDRDGQLYFTPGIEELGLTVAYDKIDGTHRFIRSLMALPFLPAQEIEAQFDRIHQNCPPGPIEDLVNYLETTWINGTYPLECWGIYGQSIWTSNDLEVYHNALNRRAGGRHNLPFYMLVELLHREAGLSLIQSCFISQKKLEHHQRMTYRRLQGKIIGAWEDFSDSKITERQLFQTRSYINGLTRMELVKRFCVGNPARNTRLEVVMKDSKPPNMVNVQTVKCLISQLC</sequence>
<accession>A0AAD9USL7</accession>
<dbReference type="PANTHER" id="PTHR20956:SF12">
    <property type="entry name" value="FLYWCH-TYPE DOMAIN-CONTAINING PROTEIN"/>
    <property type="match status" value="1"/>
</dbReference>
<reference evidence="1" key="2">
    <citation type="journal article" date="2023" name="Science">
        <title>Genomic signatures of disease resistance in endangered staghorn corals.</title>
        <authorList>
            <person name="Vollmer S.V."/>
            <person name="Selwyn J.D."/>
            <person name="Despard B.A."/>
            <person name="Roesel C.L."/>
        </authorList>
    </citation>
    <scope>NUCLEOTIDE SEQUENCE</scope>
    <source>
        <strain evidence="1">K2</strain>
    </source>
</reference>
<name>A0AAD9USL7_ACRCE</name>
<keyword evidence="2" id="KW-1185">Reference proteome</keyword>
<organism evidence="1 2">
    <name type="scientific">Acropora cervicornis</name>
    <name type="common">Staghorn coral</name>
    <dbReference type="NCBI Taxonomy" id="6130"/>
    <lineage>
        <taxon>Eukaryota</taxon>
        <taxon>Metazoa</taxon>
        <taxon>Cnidaria</taxon>
        <taxon>Anthozoa</taxon>
        <taxon>Hexacorallia</taxon>
        <taxon>Scleractinia</taxon>
        <taxon>Astrocoeniina</taxon>
        <taxon>Acroporidae</taxon>
        <taxon>Acropora</taxon>
    </lineage>
</organism>